<sequence length="150" mass="16591">MPPIPEFLGGPNGWMFWICALILLGGLLWKPARGFLKIVKTLLAFSEDWNGTEDRLDKSGAVIEKGRPGVPALLETVRSQVQNSHNTNMRDDVDKVIDISEQNVTAITHLAAKLDKHISEADRSVTKQDENIAKIAEDVGKLKSKYAPET</sequence>
<proteinExistence type="predicted"/>
<feature type="transmembrane region" description="Helical" evidence="1">
    <location>
        <begin position="12"/>
        <end position="29"/>
    </location>
</feature>
<dbReference type="EMBL" id="CP042260">
    <property type="protein sequence ID" value="QDY64887.1"/>
    <property type="molecule type" value="Genomic_DNA"/>
</dbReference>
<organism evidence="2 3">
    <name type="scientific">Glutamicibacter halophytocola</name>
    <dbReference type="NCBI Taxonomy" id="1933880"/>
    <lineage>
        <taxon>Bacteria</taxon>
        <taxon>Bacillati</taxon>
        <taxon>Actinomycetota</taxon>
        <taxon>Actinomycetes</taxon>
        <taxon>Micrococcales</taxon>
        <taxon>Micrococcaceae</taxon>
        <taxon>Glutamicibacter</taxon>
    </lineage>
</organism>
<keyword evidence="1" id="KW-0472">Membrane</keyword>
<name>A0ABX5Y5G5_9MICC</name>
<keyword evidence="3" id="KW-1185">Reference proteome</keyword>
<evidence type="ECO:0000313" key="2">
    <source>
        <dbReference type="EMBL" id="QDY64887.1"/>
    </source>
</evidence>
<dbReference type="RefSeq" id="WP_146274832.1">
    <property type="nucleotide sequence ID" value="NZ_CP042260.1"/>
</dbReference>
<protein>
    <submittedName>
        <fullName evidence="2">DUF2746 domain-containing protein</fullName>
    </submittedName>
</protein>
<dbReference type="Proteomes" id="UP000320717">
    <property type="component" value="Chromosome"/>
</dbReference>
<keyword evidence="1" id="KW-0812">Transmembrane</keyword>
<reference evidence="2 3" key="1">
    <citation type="submission" date="2019-07" db="EMBL/GenBank/DDBJ databases">
        <title>Complete Genome Sequence of drought tolerant Plant Growth-Promoting Rhizobacterium Glutamicibacter halophytocola DR408.</title>
        <authorList>
            <person name="Nishu S.D."/>
            <person name="Lee T.K."/>
        </authorList>
    </citation>
    <scope>NUCLEOTIDE SEQUENCE [LARGE SCALE GENOMIC DNA]</scope>
    <source>
        <strain evidence="2 3">DR408</strain>
    </source>
</reference>
<evidence type="ECO:0000313" key="3">
    <source>
        <dbReference type="Proteomes" id="UP000320717"/>
    </source>
</evidence>
<accession>A0ABX5Y5G5</accession>
<evidence type="ECO:0000256" key="1">
    <source>
        <dbReference type="SAM" id="Phobius"/>
    </source>
</evidence>
<gene>
    <name evidence="2" type="ORF">FQA45_00360</name>
</gene>
<keyword evidence="1" id="KW-1133">Transmembrane helix</keyword>